<evidence type="ECO:0000256" key="5">
    <source>
        <dbReference type="PROSITE-ProRule" id="PRU00723"/>
    </source>
</evidence>
<protein>
    <submittedName>
        <fullName evidence="8">Protein phosphatase</fullName>
    </submittedName>
</protein>
<accession>A0AAV3QDT5</accession>
<feature type="zinc finger region" description="C3H1-type" evidence="5">
    <location>
        <begin position="90"/>
        <end position="118"/>
    </location>
</feature>
<dbReference type="PANTHER" id="PTHR12506">
    <property type="entry name" value="PROTEIN PHOSPHATASE RELATED"/>
    <property type="match status" value="1"/>
</dbReference>
<dbReference type="InterPro" id="IPR036855">
    <property type="entry name" value="Znf_CCCH_sf"/>
</dbReference>
<keyword evidence="1 5" id="KW-0479">Metal-binding</keyword>
<dbReference type="GO" id="GO:0008270">
    <property type="term" value="F:zinc ion binding"/>
    <property type="evidence" value="ECO:0007669"/>
    <property type="project" value="UniProtKB-KW"/>
</dbReference>
<gene>
    <name evidence="8" type="ORF">LIER_18382</name>
</gene>
<sequence>MKLYGQDAAKKRSQSEWAPASTEPGPQECLEEEIWEREEYPERVGVADCSYYMRTGVCGYGANCRFNHPPNHHQVGGGAAQSRVGEYPERVGEPACQYYLKMGTCKFGASCKFHHPRDTGGSSNVVRLNVHGFPLRPEGKHCSHYLKTGQCKYGITCKFHHPQPAGMSLPAAARPFYPTVQTVSVPPAEQHGGTLTSFSPLRPSALLASYVPGAYGTMMYHPGVLSLPNWSPYSGSARPTAQTSPMPSPYGMSQQLGTSETSLSRSYPPQAPLIPYSRLARNIQKELLFPERLGQPECQYYMKTGNCKFGSSCKYDHPPEVLQSKMNCSLSPLGLPLRPGVQPCTFYMQKGRCNFGHVCKFDHPMEIVKYSSSPHLTDVPVASYSIKTSGGNSLPVISNPDHQSGTISGIRVGQHVPSGRSSGIGCSSRVSLRHSHSRPVAVSRGIGRSSRHENERHH</sequence>
<dbReference type="Gene3D" id="2.30.30.1190">
    <property type="match status" value="2"/>
</dbReference>
<evidence type="ECO:0000313" key="9">
    <source>
        <dbReference type="Proteomes" id="UP001454036"/>
    </source>
</evidence>
<evidence type="ECO:0000313" key="8">
    <source>
        <dbReference type="EMBL" id="GAA0162250.1"/>
    </source>
</evidence>
<dbReference type="Pfam" id="PF00642">
    <property type="entry name" value="zf-CCCH"/>
    <property type="match status" value="5"/>
</dbReference>
<feature type="region of interest" description="Disordered" evidence="6">
    <location>
        <begin position="410"/>
        <end position="458"/>
    </location>
</feature>
<dbReference type="SUPFAM" id="SSF90229">
    <property type="entry name" value="CCCH zinc finger"/>
    <property type="match status" value="5"/>
</dbReference>
<dbReference type="InterPro" id="IPR000571">
    <property type="entry name" value="Znf_CCCH"/>
</dbReference>
<evidence type="ECO:0000256" key="2">
    <source>
        <dbReference type="ARBA" id="ARBA00022771"/>
    </source>
</evidence>
<feature type="region of interest" description="Disordered" evidence="6">
    <location>
        <begin position="236"/>
        <end position="264"/>
    </location>
</feature>
<feature type="zinc finger region" description="C3H1-type" evidence="5">
    <location>
        <begin position="292"/>
        <end position="320"/>
    </location>
</feature>
<evidence type="ECO:0000256" key="4">
    <source>
        <dbReference type="ARBA" id="ARBA00023125"/>
    </source>
</evidence>
<feature type="domain" description="C3H1-type" evidence="7">
    <location>
        <begin position="292"/>
        <end position="320"/>
    </location>
</feature>
<keyword evidence="3 5" id="KW-0862">Zinc</keyword>
<evidence type="ECO:0000256" key="3">
    <source>
        <dbReference type="ARBA" id="ARBA00022833"/>
    </source>
</evidence>
<feature type="domain" description="C3H1-type" evidence="7">
    <location>
        <begin position="338"/>
        <end position="366"/>
    </location>
</feature>
<feature type="domain" description="C3H1-type" evidence="7">
    <location>
        <begin position="43"/>
        <end position="71"/>
    </location>
</feature>
<feature type="zinc finger region" description="C3H1-type" evidence="5">
    <location>
        <begin position="43"/>
        <end position="71"/>
    </location>
</feature>
<dbReference type="PANTHER" id="PTHR12506:SF43">
    <property type="entry name" value="ZINC FINGER CCCH DOMAIN-CONTAINING PROTEIN 32"/>
    <property type="match status" value="1"/>
</dbReference>
<feature type="zinc finger region" description="C3H1-type" evidence="5">
    <location>
        <begin position="136"/>
        <end position="164"/>
    </location>
</feature>
<evidence type="ECO:0000259" key="7">
    <source>
        <dbReference type="PROSITE" id="PS50103"/>
    </source>
</evidence>
<organism evidence="8 9">
    <name type="scientific">Lithospermum erythrorhizon</name>
    <name type="common">Purple gromwell</name>
    <name type="synonym">Lithospermum officinale var. erythrorhizon</name>
    <dbReference type="NCBI Taxonomy" id="34254"/>
    <lineage>
        <taxon>Eukaryota</taxon>
        <taxon>Viridiplantae</taxon>
        <taxon>Streptophyta</taxon>
        <taxon>Embryophyta</taxon>
        <taxon>Tracheophyta</taxon>
        <taxon>Spermatophyta</taxon>
        <taxon>Magnoliopsida</taxon>
        <taxon>eudicotyledons</taxon>
        <taxon>Gunneridae</taxon>
        <taxon>Pentapetalae</taxon>
        <taxon>asterids</taxon>
        <taxon>lamiids</taxon>
        <taxon>Boraginales</taxon>
        <taxon>Boraginaceae</taxon>
        <taxon>Boraginoideae</taxon>
        <taxon>Lithospermeae</taxon>
        <taxon>Lithospermum</taxon>
    </lineage>
</organism>
<keyword evidence="2 5" id="KW-0863">Zinc-finger</keyword>
<keyword evidence="9" id="KW-1185">Reference proteome</keyword>
<dbReference type="EMBL" id="BAABME010004405">
    <property type="protein sequence ID" value="GAA0162250.1"/>
    <property type="molecule type" value="Genomic_DNA"/>
</dbReference>
<keyword evidence="4" id="KW-0238">DNA-binding</keyword>
<evidence type="ECO:0000256" key="1">
    <source>
        <dbReference type="ARBA" id="ARBA00022723"/>
    </source>
</evidence>
<dbReference type="AlphaFoldDB" id="A0AAV3QDT5"/>
<name>A0AAV3QDT5_LITER</name>
<feature type="compositionally biased region" description="Low complexity" evidence="6">
    <location>
        <begin position="418"/>
        <end position="430"/>
    </location>
</feature>
<dbReference type="GO" id="GO:0003729">
    <property type="term" value="F:mRNA binding"/>
    <property type="evidence" value="ECO:0007669"/>
    <property type="project" value="TreeGrafter"/>
</dbReference>
<reference evidence="8 9" key="1">
    <citation type="submission" date="2024-01" db="EMBL/GenBank/DDBJ databases">
        <title>The complete chloroplast genome sequence of Lithospermum erythrorhizon: insights into the phylogenetic relationship among Boraginaceae species and the maternal lineages of purple gromwells.</title>
        <authorList>
            <person name="Okada T."/>
            <person name="Watanabe K."/>
        </authorList>
    </citation>
    <scope>NUCLEOTIDE SEQUENCE [LARGE SCALE GENOMIC DNA]</scope>
</reference>
<dbReference type="GO" id="GO:0003677">
    <property type="term" value="F:DNA binding"/>
    <property type="evidence" value="ECO:0007669"/>
    <property type="project" value="UniProtKB-KW"/>
</dbReference>
<feature type="region of interest" description="Disordered" evidence="6">
    <location>
        <begin position="1"/>
        <end position="28"/>
    </location>
</feature>
<evidence type="ECO:0000256" key="6">
    <source>
        <dbReference type="SAM" id="MobiDB-lite"/>
    </source>
</evidence>
<dbReference type="SMART" id="SM00356">
    <property type="entry name" value="ZnF_C3H1"/>
    <property type="match status" value="5"/>
</dbReference>
<dbReference type="Gene3D" id="4.10.1000.10">
    <property type="entry name" value="Zinc finger, CCCH-type"/>
    <property type="match status" value="2"/>
</dbReference>
<comment type="caution">
    <text evidence="8">The sequence shown here is derived from an EMBL/GenBank/DDBJ whole genome shotgun (WGS) entry which is preliminary data.</text>
</comment>
<dbReference type="PROSITE" id="PS50103">
    <property type="entry name" value="ZF_C3H1"/>
    <property type="match status" value="5"/>
</dbReference>
<dbReference type="InterPro" id="IPR050974">
    <property type="entry name" value="Plant_ZF_CCCH"/>
</dbReference>
<dbReference type="Proteomes" id="UP001454036">
    <property type="component" value="Unassembled WGS sequence"/>
</dbReference>
<proteinExistence type="predicted"/>
<feature type="domain" description="C3H1-type" evidence="7">
    <location>
        <begin position="90"/>
        <end position="118"/>
    </location>
</feature>
<feature type="domain" description="C3H1-type" evidence="7">
    <location>
        <begin position="136"/>
        <end position="164"/>
    </location>
</feature>
<feature type="zinc finger region" description="C3H1-type" evidence="5">
    <location>
        <begin position="338"/>
        <end position="366"/>
    </location>
</feature>